<accession>A0A2K3DPQ7</accession>
<dbReference type="Pfam" id="PF01753">
    <property type="entry name" value="zf-MYND"/>
    <property type="match status" value="1"/>
</dbReference>
<evidence type="ECO:0000256" key="5">
    <source>
        <dbReference type="SAM" id="MobiDB-lite"/>
    </source>
</evidence>
<evidence type="ECO:0000259" key="6">
    <source>
        <dbReference type="PROSITE" id="PS50865"/>
    </source>
</evidence>
<keyword evidence="2 4" id="KW-0863">Zinc-finger</keyword>
<evidence type="ECO:0000313" key="8">
    <source>
        <dbReference type="Proteomes" id="UP000006906"/>
    </source>
</evidence>
<dbReference type="Gramene" id="PNW82522">
    <property type="protein sequence ID" value="PNW82522"/>
    <property type="gene ID" value="CHLRE_06g282251v5"/>
</dbReference>
<dbReference type="GO" id="GO:0008270">
    <property type="term" value="F:zinc ion binding"/>
    <property type="evidence" value="ECO:0007669"/>
    <property type="project" value="UniProtKB-KW"/>
</dbReference>
<gene>
    <name evidence="7" type="ORF">CHLRE_06g282251v5</name>
</gene>
<reference evidence="7 8" key="1">
    <citation type="journal article" date="2007" name="Science">
        <title>The Chlamydomonas genome reveals the evolution of key animal and plant functions.</title>
        <authorList>
            <person name="Merchant S.S."/>
            <person name="Prochnik S.E."/>
            <person name="Vallon O."/>
            <person name="Harris E.H."/>
            <person name="Karpowicz S.J."/>
            <person name="Witman G.B."/>
            <person name="Terry A."/>
            <person name="Salamov A."/>
            <person name="Fritz-Laylin L.K."/>
            <person name="Marechal-Drouard L."/>
            <person name="Marshall W.F."/>
            <person name="Qu L.H."/>
            <person name="Nelson D.R."/>
            <person name="Sanderfoot A.A."/>
            <person name="Spalding M.H."/>
            <person name="Kapitonov V.V."/>
            <person name="Ren Q."/>
            <person name="Ferris P."/>
            <person name="Lindquist E."/>
            <person name="Shapiro H."/>
            <person name="Lucas S.M."/>
            <person name="Grimwood J."/>
            <person name="Schmutz J."/>
            <person name="Cardol P."/>
            <person name="Cerutti H."/>
            <person name="Chanfreau G."/>
            <person name="Chen C.L."/>
            <person name="Cognat V."/>
            <person name="Croft M.T."/>
            <person name="Dent R."/>
            <person name="Dutcher S."/>
            <person name="Fernandez E."/>
            <person name="Fukuzawa H."/>
            <person name="Gonzalez-Ballester D."/>
            <person name="Gonzalez-Halphen D."/>
            <person name="Hallmann A."/>
            <person name="Hanikenne M."/>
            <person name="Hippler M."/>
            <person name="Inwood W."/>
            <person name="Jabbari K."/>
            <person name="Kalanon M."/>
            <person name="Kuras R."/>
            <person name="Lefebvre P.A."/>
            <person name="Lemaire S.D."/>
            <person name="Lobanov A.V."/>
            <person name="Lohr M."/>
            <person name="Manuell A."/>
            <person name="Meier I."/>
            <person name="Mets L."/>
            <person name="Mittag M."/>
            <person name="Mittelmeier T."/>
            <person name="Moroney J.V."/>
            <person name="Moseley J."/>
            <person name="Napoli C."/>
            <person name="Nedelcu A.M."/>
            <person name="Niyogi K."/>
            <person name="Novoselov S.V."/>
            <person name="Paulsen I.T."/>
            <person name="Pazour G."/>
            <person name="Purton S."/>
            <person name="Ral J.P."/>
            <person name="Riano-Pachon D.M."/>
            <person name="Riekhof W."/>
            <person name="Rymarquis L."/>
            <person name="Schroda M."/>
            <person name="Stern D."/>
            <person name="Umen J."/>
            <person name="Willows R."/>
            <person name="Wilson N."/>
            <person name="Zimmer S.L."/>
            <person name="Allmer J."/>
            <person name="Balk J."/>
            <person name="Bisova K."/>
            <person name="Chen C.J."/>
            <person name="Elias M."/>
            <person name="Gendler K."/>
            <person name="Hauser C."/>
            <person name="Lamb M.R."/>
            <person name="Ledford H."/>
            <person name="Long J.C."/>
            <person name="Minagawa J."/>
            <person name="Page M.D."/>
            <person name="Pan J."/>
            <person name="Pootakham W."/>
            <person name="Roje S."/>
            <person name="Rose A."/>
            <person name="Stahlberg E."/>
            <person name="Terauchi A.M."/>
            <person name="Yang P."/>
            <person name="Ball S."/>
            <person name="Bowler C."/>
            <person name="Dieckmann C.L."/>
            <person name="Gladyshev V.N."/>
            <person name="Green P."/>
            <person name="Jorgensen R."/>
            <person name="Mayfield S."/>
            <person name="Mueller-Roeber B."/>
            <person name="Rajamani S."/>
            <person name="Sayre R.T."/>
            <person name="Brokstein P."/>
            <person name="Dubchak I."/>
            <person name="Goodstein D."/>
            <person name="Hornick L."/>
            <person name="Huang Y.W."/>
            <person name="Jhaveri J."/>
            <person name="Luo Y."/>
            <person name="Martinez D."/>
            <person name="Ngau W.C."/>
            <person name="Otillar B."/>
            <person name="Poliakov A."/>
            <person name="Porter A."/>
            <person name="Szajkowski L."/>
            <person name="Werner G."/>
            <person name="Zhou K."/>
            <person name="Grigoriev I.V."/>
            <person name="Rokhsar D.S."/>
            <person name="Grossman A.R."/>
        </authorList>
    </citation>
    <scope>NUCLEOTIDE SEQUENCE [LARGE SCALE GENOMIC DNA]</scope>
    <source>
        <strain evidence="8">CC-503</strain>
    </source>
</reference>
<evidence type="ECO:0000256" key="3">
    <source>
        <dbReference type="ARBA" id="ARBA00022833"/>
    </source>
</evidence>
<dbReference type="OrthoDB" id="5945798at2759"/>
<dbReference type="GeneID" id="66053765"/>
<dbReference type="Proteomes" id="UP000006906">
    <property type="component" value="Chromosome 6"/>
</dbReference>
<keyword evidence="3" id="KW-0862">Zinc</keyword>
<evidence type="ECO:0000313" key="7">
    <source>
        <dbReference type="EMBL" id="PNW82522.1"/>
    </source>
</evidence>
<keyword evidence="8" id="KW-1185">Reference proteome</keyword>
<dbReference type="PROSITE" id="PS50865">
    <property type="entry name" value="ZF_MYND_2"/>
    <property type="match status" value="1"/>
</dbReference>
<feature type="domain" description="MYND-type" evidence="6">
    <location>
        <begin position="45"/>
        <end position="87"/>
    </location>
</feature>
<dbReference type="InParanoid" id="A0A2K3DPQ7"/>
<dbReference type="KEGG" id="cre:CHLRE_06g282251v5"/>
<dbReference type="InterPro" id="IPR002893">
    <property type="entry name" value="Znf_MYND"/>
</dbReference>
<feature type="region of interest" description="Disordered" evidence="5">
    <location>
        <begin position="277"/>
        <end position="296"/>
    </location>
</feature>
<dbReference type="SUPFAM" id="SSF144232">
    <property type="entry name" value="HIT/MYND zinc finger-like"/>
    <property type="match status" value="1"/>
</dbReference>
<evidence type="ECO:0000256" key="4">
    <source>
        <dbReference type="PROSITE-ProRule" id="PRU00134"/>
    </source>
</evidence>
<feature type="compositionally biased region" description="Acidic residues" evidence="5">
    <location>
        <begin position="277"/>
        <end position="290"/>
    </location>
</feature>
<dbReference type="Gene3D" id="6.10.140.2220">
    <property type="match status" value="1"/>
</dbReference>
<protein>
    <recommendedName>
        <fullName evidence="6">MYND-type domain-containing protein</fullName>
    </recommendedName>
</protein>
<evidence type="ECO:0000256" key="2">
    <source>
        <dbReference type="ARBA" id="ARBA00022771"/>
    </source>
</evidence>
<organism evidence="7 8">
    <name type="scientific">Chlamydomonas reinhardtii</name>
    <name type="common">Chlamydomonas smithii</name>
    <dbReference type="NCBI Taxonomy" id="3055"/>
    <lineage>
        <taxon>Eukaryota</taxon>
        <taxon>Viridiplantae</taxon>
        <taxon>Chlorophyta</taxon>
        <taxon>core chlorophytes</taxon>
        <taxon>Chlorophyceae</taxon>
        <taxon>CS clade</taxon>
        <taxon>Chlamydomonadales</taxon>
        <taxon>Chlamydomonadaceae</taxon>
        <taxon>Chlamydomonas</taxon>
    </lineage>
</organism>
<sequence>MTSVFTAEDRTRIDDFHARFAKRIASSSEGKSDADSYQEEKFCGAPTCGAQLERGEAAACGACRTTYYCGPECQREGWKAGGHKAACKLLAAARALPPPNADRSYVVQLKLVGKRCLQAWAEDLEEAGEDGGLAGTHREMAAALRPRERVLYALEARHHALLRFEIVPPAKRLQASDLALFALKAVLQPMSDLPLLAMSAAAPQRPYALWLPGTGPDRPMAVAVGRLLAGAGLATSAWFVGPGFCAEMRLGDGGRGVGDDELMLDLRTELDVDYYTEDDSDQEGEEEDGEGAGAGAAAGNAAAAGAAAAGAAAAGAAAAGGAAGSAAATSTGGSAAGRAGPSGRLRVLVVAGLHVFGPTASEAEDPMLGAVAAALRASAGAELVVAPFPRRKQAAAQRAAEQQLLEQLTGGGFAACVVLGLGSGDDFKPRTPTHPWSDGGAWREGLVGWVRGGGVLVLHGERAAAATARAYFGLAWTMEGDHYRRTDHVLHPDCPLLAGGGLAARLPAHYNVKACMLGDVPRPQRVYATAPGARTHSLVPSMSGERVEEGRCALAAAAVGSGAVVFFGDVNWEAATLRAVAELVKQLAAERAAGGR</sequence>
<name>A0A2K3DPQ7_CHLRE</name>
<keyword evidence="1" id="KW-0479">Metal-binding</keyword>
<dbReference type="RefSeq" id="XP_042923991.1">
    <property type="nucleotide sequence ID" value="XM_043063285.1"/>
</dbReference>
<dbReference type="ExpressionAtlas" id="A0A2K3DPQ7">
    <property type="expression patterns" value="baseline and differential"/>
</dbReference>
<dbReference type="EMBL" id="CM008967">
    <property type="protein sequence ID" value="PNW82522.1"/>
    <property type="molecule type" value="Genomic_DNA"/>
</dbReference>
<evidence type="ECO:0000256" key="1">
    <source>
        <dbReference type="ARBA" id="ARBA00022723"/>
    </source>
</evidence>
<proteinExistence type="predicted"/>
<dbReference type="AlphaFoldDB" id="A0A2K3DPQ7"/>